<dbReference type="RefSeq" id="WP_106288597.1">
    <property type="nucleotide sequence ID" value="NZ_CAWNTC010000028.1"/>
</dbReference>
<feature type="transmembrane region" description="Helical" evidence="1">
    <location>
        <begin position="93"/>
        <end position="111"/>
    </location>
</feature>
<feature type="transmembrane region" description="Helical" evidence="1">
    <location>
        <begin position="174"/>
        <end position="196"/>
    </location>
</feature>
<evidence type="ECO:0000313" key="2">
    <source>
        <dbReference type="EMBL" id="PSB03014.1"/>
    </source>
</evidence>
<keyword evidence="3" id="KW-1185">Reference proteome</keyword>
<proteinExistence type="predicted"/>
<evidence type="ECO:0000256" key="1">
    <source>
        <dbReference type="SAM" id="Phobius"/>
    </source>
</evidence>
<comment type="caution">
    <text evidence="2">The sequence shown here is derived from an EMBL/GenBank/DDBJ whole genome shotgun (WGS) entry which is preliminary data.</text>
</comment>
<dbReference type="AlphaFoldDB" id="A0A2T1C467"/>
<feature type="transmembrane region" description="Helical" evidence="1">
    <location>
        <begin position="6"/>
        <end position="31"/>
    </location>
</feature>
<organism evidence="2 3">
    <name type="scientific">Merismopedia glauca CCAP 1448/3</name>
    <dbReference type="NCBI Taxonomy" id="1296344"/>
    <lineage>
        <taxon>Bacteria</taxon>
        <taxon>Bacillati</taxon>
        <taxon>Cyanobacteriota</taxon>
        <taxon>Cyanophyceae</taxon>
        <taxon>Synechococcales</taxon>
        <taxon>Merismopediaceae</taxon>
        <taxon>Merismopedia</taxon>
    </lineage>
</organism>
<reference evidence="2 3" key="2">
    <citation type="submission" date="2018-03" db="EMBL/GenBank/DDBJ databases">
        <title>The ancient ancestry and fast evolution of plastids.</title>
        <authorList>
            <person name="Moore K.R."/>
            <person name="Magnabosco C."/>
            <person name="Momper L."/>
            <person name="Gold D.A."/>
            <person name="Bosak T."/>
            <person name="Fournier G.P."/>
        </authorList>
    </citation>
    <scope>NUCLEOTIDE SEQUENCE [LARGE SCALE GENOMIC DNA]</scope>
    <source>
        <strain evidence="2 3">CCAP 1448/3</strain>
    </source>
</reference>
<dbReference type="OrthoDB" id="9799199at2"/>
<dbReference type="Pfam" id="PF01148">
    <property type="entry name" value="CTP_transf_1"/>
    <property type="match status" value="1"/>
</dbReference>
<feature type="transmembrane region" description="Helical" evidence="1">
    <location>
        <begin position="236"/>
        <end position="257"/>
    </location>
</feature>
<dbReference type="GO" id="GO:0009273">
    <property type="term" value="P:peptidoglycan-based cell wall biogenesis"/>
    <property type="evidence" value="ECO:0007669"/>
    <property type="project" value="TreeGrafter"/>
</dbReference>
<gene>
    <name evidence="2" type="ORF">C7B64_10480</name>
</gene>
<dbReference type="EMBL" id="PVWJ01000043">
    <property type="protein sequence ID" value="PSB03014.1"/>
    <property type="molecule type" value="Genomic_DNA"/>
</dbReference>
<keyword evidence="1" id="KW-0472">Membrane</keyword>
<protein>
    <recommendedName>
        <fullName evidence="4">Phosphatidate cytidylyltransferase</fullName>
    </recommendedName>
</protein>
<accession>A0A2T1C467</accession>
<name>A0A2T1C467_9CYAN</name>
<dbReference type="PANTHER" id="PTHR43535">
    <property type="entry name" value="PHOSPHATIDATE CYTIDYLYLTRANSFERASE"/>
    <property type="match status" value="1"/>
</dbReference>
<dbReference type="Proteomes" id="UP000238762">
    <property type="component" value="Unassembled WGS sequence"/>
</dbReference>
<dbReference type="GO" id="GO:0005886">
    <property type="term" value="C:plasma membrane"/>
    <property type="evidence" value="ECO:0007669"/>
    <property type="project" value="TreeGrafter"/>
</dbReference>
<evidence type="ECO:0008006" key="4">
    <source>
        <dbReference type="Google" id="ProtNLM"/>
    </source>
</evidence>
<feature type="transmembrane region" description="Helical" evidence="1">
    <location>
        <begin position="148"/>
        <end position="168"/>
    </location>
</feature>
<evidence type="ECO:0000313" key="3">
    <source>
        <dbReference type="Proteomes" id="UP000238762"/>
    </source>
</evidence>
<keyword evidence="1" id="KW-0812">Transmembrane</keyword>
<sequence length="301" mass="32661">MAINPLLWRIMPIFASAVALSVFLSSIISILYRDRPEKVINTWLKLGILLGLILLLIGTGSLGKWGFLPIALFLAYWGWRELLGCIEVKYGEILHSTLIIFLGTFGILGGLEGNSLTAFLGIAIAAWLAVTLPMLIQRQPTSMHGVLGTSFGMIFITMPLALLLNLLTNNYSQFSFLILLVMTNDGFSQGFGLLGGKKPLIPSISPGKTWVGSGGGLLACLIVGYLLRFLVPEWQLWQAILVAGIISLMSLCGDLIASSLKREAGIKDFGNVLAVTGGILDKFDSLLFATPVFYIIAHYLK</sequence>
<reference evidence="2 3" key="1">
    <citation type="submission" date="2018-02" db="EMBL/GenBank/DDBJ databases">
        <authorList>
            <person name="Cohen D.B."/>
            <person name="Kent A.D."/>
        </authorList>
    </citation>
    <scope>NUCLEOTIDE SEQUENCE [LARGE SCALE GENOMIC DNA]</scope>
    <source>
        <strain evidence="2 3">CCAP 1448/3</strain>
    </source>
</reference>
<feature type="transmembrane region" description="Helical" evidence="1">
    <location>
        <begin position="208"/>
        <end position="230"/>
    </location>
</feature>
<dbReference type="PANTHER" id="PTHR43535:SF1">
    <property type="entry name" value="PHOSPHATIDATE CYTIDYLYLTRANSFERASE"/>
    <property type="match status" value="1"/>
</dbReference>
<feature type="transmembrane region" description="Helical" evidence="1">
    <location>
        <begin position="117"/>
        <end position="136"/>
    </location>
</feature>
<feature type="transmembrane region" description="Helical" evidence="1">
    <location>
        <begin position="43"/>
        <end position="61"/>
    </location>
</feature>
<keyword evidence="1" id="KW-1133">Transmembrane helix</keyword>